<reference evidence="2" key="1">
    <citation type="submission" date="2017-02" db="EMBL/GenBank/DDBJ databases">
        <authorList>
            <person name="Varghese N."/>
            <person name="Submissions S."/>
        </authorList>
    </citation>
    <scope>NUCLEOTIDE SEQUENCE [LARGE SCALE GENOMIC DNA]</scope>
    <source>
        <strain evidence="2">ATCC 51356</strain>
    </source>
</reference>
<evidence type="ECO:0000313" key="1">
    <source>
        <dbReference type="EMBL" id="SJZ71441.1"/>
    </source>
</evidence>
<dbReference type="EMBL" id="FUXE01000008">
    <property type="protein sequence ID" value="SJZ71441.1"/>
    <property type="molecule type" value="Genomic_DNA"/>
</dbReference>
<protein>
    <submittedName>
        <fullName evidence="1">3-methyladenine DNA glycosylase AlkD</fullName>
    </submittedName>
</protein>
<dbReference type="CDD" id="cd06561">
    <property type="entry name" value="AlkD_like"/>
    <property type="match status" value="1"/>
</dbReference>
<dbReference type="AlphaFoldDB" id="A0A1T4MX01"/>
<dbReference type="STRING" id="29524.SAMN02745171_00924"/>
<dbReference type="Gene3D" id="1.25.10.90">
    <property type="match status" value="1"/>
</dbReference>
<dbReference type="PANTHER" id="PTHR34070">
    <property type="entry name" value="ARMADILLO-TYPE FOLD"/>
    <property type="match status" value="1"/>
</dbReference>
<dbReference type="Pfam" id="PF08713">
    <property type="entry name" value="DNA_alkylation"/>
    <property type="match status" value="1"/>
</dbReference>
<name>A0A1T4MX01_9PORP</name>
<gene>
    <name evidence="1" type="ORF">SAMN02745171_00924</name>
</gene>
<proteinExistence type="predicted"/>
<sequence>MMPMLEAQEIYTHLSRKANPQKRDILMRFFKTERGSYGEGDQFLGVSVPDTREVAKKYLDASRETVQALLDSPWHEMRLCALLILVERFKRSKEEAEREELYHYYLSQTSRINNWDLVDLSCYKIVGEFLLHRDHGELQRLAKSDNLWEQRIAVVSTMTFIRKGYFATTISLAEQLLYHPHDLMQKATGWMLREVGKRDLRPLVAFLDKYAESMPRTTLRYAIEKLPEEQRKHYLGLKKSKDL</sequence>
<keyword evidence="2" id="KW-1185">Reference proteome</keyword>
<dbReference type="SUPFAM" id="SSF48371">
    <property type="entry name" value="ARM repeat"/>
    <property type="match status" value="1"/>
</dbReference>
<dbReference type="InterPro" id="IPR014825">
    <property type="entry name" value="DNA_alkylation"/>
</dbReference>
<accession>A0A1T4MX01</accession>
<dbReference type="PANTHER" id="PTHR34070:SF1">
    <property type="entry name" value="DNA ALKYLATION REPAIR PROTEIN"/>
    <property type="match status" value="1"/>
</dbReference>
<dbReference type="InterPro" id="IPR016024">
    <property type="entry name" value="ARM-type_fold"/>
</dbReference>
<organism evidence="1 2">
    <name type="scientific">Porphyromonas circumdentaria</name>
    <dbReference type="NCBI Taxonomy" id="29524"/>
    <lineage>
        <taxon>Bacteria</taxon>
        <taxon>Pseudomonadati</taxon>
        <taxon>Bacteroidota</taxon>
        <taxon>Bacteroidia</taxon>
        <taxon>Bacteroidales</taxon>
        <taxon>Porphyromonadaceae</taxon>
        <taxon>Porphyromonas</taxon>
    </lineage>
</organism>
<evidence type="ECO:0000313" key="2">
    <source>
        <dbReference type="Proteomes" id="UP000190121"/>
    </source>
</evidence>
<dbReference type="Proteomes" id="UP000190121">
    <property type="component" value="Unassembled WGS sequence"/>
</dbReference>